<dbReference type="InterPro" id="IPR002974">
    <property type="entry name" value="Cyt_P450_E_CYP52_ascomycetes"/>
</dbReference>
<dbReference type="Proteomes" id="UP000662466">
    <property type="component" value="Unassembled WGS sequence"/>
</dbReference>
<dbReference type="InterPro" id="IPR047146">
    <property type="entry name" value="Cyt_P450_E_CYP52_fungi"/>
</dbReference>
<keyword evidence="6 8" id="KW-0408">Iron</keyword>
<proteinExistence type="inferred from homology"/>
<dbReference type="PRINTS" id="PR00464">
    <property type="entry name" value="EP450II"/>
</dbReference>
<reference evidence="11" key="1">
    <citation type="submission" date="2020-06" db="EMBL/GenBank/DDBJ databases">
        <title>Draft genome sequences of strains closely related to Aspergillus parafelis and Aspergillus hiratsukae.</title>
        <authorList>
            <person name="Dos Santos R.A.C."/>
            <person name="Rivero-Menendez O."/>
            <person name="Steenwyk J.L."/>
            <person name="Mead M.E."/>
            <person name="Goldman G.H."/>
            <person name="Alastruey-Izquierdo A."/>
            <person name="Rokas A."/>
        </authorList>
    </citation>
    <scope>NUCLEOTIDE SEQUENCE</scope>
    <source>
        <strain evidence="11">CNM-CM5793</strain>
        <strain evidence="12">CNM-CM6106</strain>
    </source>
</reference>
<dbReference type="OrthoDB" id="1470350at2759"/>
<accession>A0A8H6UHK0</accession>
<name>A0A8H6UHK0_9EURO</name>
<dbReference type="PRINTS" id="PR01239">
    <property type="entry name" value="EP450IICYP52"/>
</dbReference>
<keyword evidence="3 8" id="KW-0349">Heme</keyword>
<evidence type="ECO:0008006" key="14">
    <source>
        <dbReference type="Google" id="ProtNLM"/>
    </source>
</evidence>
<feature type="binding site" description="axial binding residue" evidence="8">
    <location>
        <position position="462"/>
    </location>
    <ligand>
        <name>heme</name>
        <dbReference type="ChEBI" id="CHEBI:30413"/>
    </ligand>
    <ligandPart>
        <name>Fe</name>
        <dbReference type="ChEBI" id="CHEBI:18248"/>
    </ligandPart>
</feature>
<dbReference type="GO" id="GO:0020037">
    <property type="term" value="F:heme binding"/>
    <property type="evidence" value="ECO:0007669"/>
    <property type="project" value="InterPro"/>
</dbReference>
<dbReference type="PANTHER" id="PTHR24287:SF1">
    <property type="entry name" value="P450, PUTATIVE (EUROFUNG)-RELATED"/>
    <property type="match status" value="1"/>
</dbReference>
<dbReference type="GO" id="GO:0016712">
    <property type="term" value="F:oxidoreductase activity, acting on paired donors, with incorporation or reduction of molecular oxygen, reduced flavin or flavoprotein as one donor, and incorporation of one atom of oxygen"/>
    <property type="evidence" value="ECO:0007669"/>
    <property type="project" value="InterPro"/>
</dbReference>
<evidence type="ECO:0000256" key="9">
    <source>
        <dbReference type="RuleBase" id="RU000461"/>
    </source>
</evidence>
<evidence type="ECO:0000256" key="1">
    <source>
        <dbReference type="ARBA" id="ARBA00001971"/>
    </source>
</evidence>
<dbReference type="Gene3D" id="1.10.630.10">
    <property type="entry name" value="Cytochrome P450"/>
    <property type="match status" value="1"/>
</dbReference>
<comment type="cofactor">
    <cofactor evidence="1 8">
        <name>heme</name>
        <dbReference type="ChEBI" id="CHEBI:30413"/>
    </cofactor>
</comment>
<keyword evidence="10" id="KW-0732">Signal</keyword>
<evidence type="ECO:0000313" key="11">
    <source>
        <dbReference type="EMBL" id="KAF7131049.1"/>
    </source>
</evidence>
<keyword evidence="13" id="KW-1185">Reference proteome</keyword>
<comment type="similarity">
    <text evidence="2 9">Belongs to the cytochrome P450 family.</text>
</comment>
<dbReference type="AlphaFoldDB" id="A0A8H6UHK0"/>
<keyword evidence="5 9" id="KW-0560">Oxidoreductase</keyword>
<feature type="chain" id="PRO_5036266847" description="Cytochrome P450" evidence="10">
    <location>
        <begin position="21"/>
        <end position="519"/>
    </location>
</feature>
<dbReference type="InterPro" id="IPR001128">
    <property type="entry name" value="Cyt_P450"/>
</dbReference>
<gene>
    <name evidence="11" type="ORF">CNMCM5793_004036</name>
    <name evidence="12" type="ORF">CNMCM6106_008728</name>
</gene>
<feature type="signal peptide" evidence="10">
    <location>
        <begin position="1"/>
        <end position="20"/>
    </location>
</feature>
<dbReference type="PROSITE" id="PS00086">
    <property type="entry name" value="CYTOCHROME_P450"/>
    <property type="match status" value="1"/>
</dbReference>
<dbReference type="EMBL" id="JACBAD010001880">
    <property type="protein sequence ID" value="KAF7131049.1"/>
    <property type="molecule type" value="Genomic_DNA"/>
</dbReference>
<dbReference type="InterPro" id="IPR002402">
    <property type="entry name" value="Cyt_P450_E_grp-II"/>
</dbReference>
<sequence>MAFPLLTVAAVVVALRLLWALVSRWQHAQNARRLGCGPTPLYPSDPLGISVTREALAADKVKKILPMVERRVALMSDREGRYVTTFRIRQTGREMYFTTDPKNIQAILATQFKDFELGAPRRQAVHSLLGTGIFSSDGEEWSRSRALLRPQFTRDQISDLDLEERHVQKAMQAMPVVNGTWTDAVDIQSIFFRLTMDSATEFLFGESVESQLSALNGGQTPADKFPYYFDKSQWYSAQRGRFEKLYWIVNNKESRHAEKEVHAFVDRFVHKALKAAREGNLADAEKSSQYVFLNALVSVTQDPIELRSQLLNILLAGRDTTASLLSWTVLMLARHPAEFQKLRQTIVDEFGSYHQPRNITFGALKSCQYLQYCMNETLRLFPVVPGNRRIATRDTTLPRGGGSDGTQPIYVRKGQPVAYSVHILHRRKDIWGPDAEEFKPSRWADRKVGWDYVPFNGGPRICIGQQFALTEAGYVLVRLLQRFDAIEDVQPHLEIRHSLNLTSAPADNVTVRLREAASL</sequence>
<dbReference type="InterPro" id="IPR036396">
    <property type="entry name" value="Cyt_P450_sf"/>
</dbReference>
<evidence type="ECO:0000313" key="13">
    <source>
        <dbReference type="Proteomes" id="UP000630445"/>
    </source>
</evidence>
<keyword evidence="4 8" id="KW-0479">Metal-binding</keyword>
<dbReference type="GO" id="GO:0005506">
    <property type="term" value="F:iron ion binding"/>
    <property type="evidence" value="ECO:0007669"/>
    <property type="project" value="InterPro"/>
</dbReference>
<comment type="caution">
    <text evidence="11">The sequence shown here is derived from an EMBL/GenBank/DDBJ whole genome shotgun (WGS) entry which is preliminary data.</text>
</comment>
<dbReference type="Pfam" id="PF00067">
    <property type="entry name" value="p450"/>
    <property type="match status" value="1"/>
</dbReference>
<evidence type="ECO:0000256" key="3">
    <source>
        <dbReference type="ARBA" id="ARBA00022617"/>
    </source>
</evidence>
<keyword evidence="7 9" id="KW-0503">Monooxygenase</keyword>
<dbReference type="CDD" id="cd11063">
    <property type="entry name" value="CYP52"/>
    <property type="match status" value="1"/>
</dbReference>
<evidence type="ECO:0000256" key="6">
    <source>
        <dbReference type="ARBA" id="ARBA00023004"/>
    </source>
</evidence>
<evidence type="ECO:0000256" key="5">
    <source>
        <dbReference type="ARBA" id="ARBA00023002"/>
    </source>
</evidence>
<evidence type="ECO:0000256" key="8">
    <source>
        <dbReference type="PIRSR" id="PIRSR602402-1"/>
    </source>
</evidence>
<evidence type="ECO:0000256" key="4">
    <source>
        <dbReference type="ARBA" id="ARBA00022723"/>
    </source>
</evidence>
<dbReference type="SUPFAM" id="SSF48264">
    <property type="entry name" value="Cytochrome P450"/>
    <property type="match status" value="1"/>
</dbReference>
<dbReference type="Proteomes" id="UP000630445">
    <property type="component" value="Unassembled WGS sequence"/>
</dbReference>
<evidence type="ECO:0000256" key="10">
    <source>
        <dbReference type="SAM" id="SignalP"/>
    </source>
</evidence>
<dbReference type="EMBL" id="JACBAF010002245">
    <property type="protein sequence ID" value="KAF7161535.1"/>
    <property type="molecule type" value="Genomic_DNA"/>
</dbReference>
<dbReference type="InterPro" id="IPR017972">
    <property type="entry name" value="Cyt_P450_CS"/>
</dbReference>
<dbReference type="PRINTS" id="PR00385">
    <property type="entry name" value="P450"/>
</dbReference>
<organism evidence="11 13">
    <name type="scientific">Aspergillus hiratsukae</name>
    <dbReference type="NCBI Taxonomy" id="1194566"/>
    <lineage>
        <taxon>Eukaryota</taxon>
        <taxon>Fungi</taxon>
        <taxon>Dikarya</taxon>
        <taxon>Ascomycota</taxon>
        <taxon>Pezizomycotina</taxon>
        <taxon>Eurotiomycetes</taxon>
        <taxon>Eurotiomycetidae</taxon>
        <taxon>Eurotiales</taxon>
        <taxon>Aspergillaceae</taxon>
        <taxon>Aspergillus</taxon>
        <taxon>Aspergillus subgen. Fumigati</taxon>
    </lineage>
</organism>
<evidence type="ECO:0000256" key="2">
    <source>
        <dbReference type="ARBA" id="ARBA00010617"/>
    </source>
</evidence>
<dbReference type="PANTHER" id="PTHR24287">
    <property type="entry name" value="P450, PUTATIVE (EUROFUNG)-RELATED"/>
    <property type="match status" value="1"/>
</dbReference>
<protein>
    <recommendedName>
        <fullName evidence="14">Cytochrome P450</fullName>
    </recommendedName>
</protein>
<evidence type="ECO:0000313" key="12">
    <source>
        <dbReference type="EMBL" id="KAF7161535.1"/>
    </source>
</evidence>
<evidence type="ECO:0000256" key="7">
    <source>
        <dbReference type="ARBA" id="ARBA00023033"/>
    </source>
</evidence>